<feature type="compositionally biased region" description="Polar residues" evidence="1">
    <location>
        <begin position="80"/>
        <end position="109"/>
    </location>
</feature>
<feature type="compositionally biased region" description="Polar residues" evidence="1">
    <location>
        <begin position="34"/>
        <end position="52"/>
    </location>
</feature>
<organism evidence="2 3">
    <name type="scientific">Datura stramonium</name>
    <name type="common">Jimsonweed</name>
    <name type="synonym">Common thornapple</name>
    <dbReference type="NCBI Taxonomy" id="4076"/>
    <lineage>
        <taxon>Eukaryota</taxon>
        <taxon>Viridiplantae</taxon>
        <taxon>Streptophyta</taxon>
        <taxon>Embryophyta</taxon>
        <taxon>Tracheophyta</taxon>
        <taxon>Spermatophyta</taxon>
        <taxon>Magnoliopsida</taxon>
        <taxon>eudicotyledons</taxon>
        <taxon>Gunneridae</taxon>
        <taxon>Pentapetalae</taxon>
        <taxon>asterids</taxon>
        <taxon>lamiids</taxon>
        <taxon>Solanales</taxon>
        <taxon>Solanaceae</taxon>
        <taxon>Solanoideae</taxon>
        <taxon>Datureae</taxon>
        <taxon>Datura</taxon>
    </lineage>
</organism>
<evidence type="ECO:0000313" key="3">
    <source>
        <dbReference type="Proteomes" id="UP000823775"/>
    </source>
</evidence>
<gene>
    <name evidence="2" type="ORF">HAX54_027302</name>
</gene>
<accession>A0ABS8V2B4</accession>
<protein>
    <submittedName>
        <fullName evidence="2">Uncharacterized protein</fullName>
    </submittedName>
</protein>
<comment type="caution">
    <text evidence="2">The sequence shown here is derived from an EMBL/GenBank/DDBJ whole genome shotgun (WGS) entry which is preliminary data.</text>
</comment>
<sequence>MPPDTTKFSKISGKNITIDKSQTFKHNIKHHRLSNYTAKGNTGDQLKNISEGSKSDLEEEEYHKSNQVDEEDLSKKEDTTNQLNKNNFPKISSNFDKLNHENQPNNDSLGATEAKRKETHDLATQNSQQNNKNNHRSISSGVSKLTFAATVHTNLVEEAKLATPLEITCMTHLDESNYDRATESEESVEEEEMDSDTMEESLDMAINGNEDQGNDIDRRFSVCAIFPIPSEGREVVFDRLLAQKKWSYDI</sequence>
<feature type="region of interest" description="Disordered" evidence="1">
    <location>
        <begin position="22"/>
        <end position="138"/>
    </location>
</feature>
<evidence type="ECO:0000313" key="2">
    <source>
        <dbReference type="EMBL" id="MCD9641231.1"/>
    </source>
</evidence>
<dbReference type="Proteomes" id="UP000823775">
    <property type="component" value="Unassembled WGS sequence"/>
</dbReference>
<feature type="compositionally biased region" description="Polar residues" evidence="1">
    <location>
        <begin position="122"/>
        <end position="138"/>
    </location>
</feature>
<proteinExistence type="predicted"/>
<reference evidence="2 3" key="1">
    <citation type="journal article" date="2021" name="BMC Genomics">
        <title>Datura genome reveals duplications of psychoactive alkaloid biosynthetic genes and high mutation rate following tissue culture.</title>
        <authorList>
            <person name="Rajewski A."/>
            <person name="Carter-House D."/>
            <person name="Stajich J."/>
            <person name="Litt A."/>
        </authorList>
    </citation>
    <scope>NUCLEOTIDE SEQUENCE [LARGE SCALE GENOMIC DNA]</scope>
    <source>
        <strain evidence="2">AR-01</strain>
    </source>
</reference>
<feature type="compositionally biased region" description="Basic and acidic residues" evidence="1">
    <location>
        <begin position="53"/>
        <end position="79"/>
    </location>
</feature>
<keyword evidence="3" id="KW-1185">Reference proteome</keyword>
<dbReference type="EMBL" id="JACEIK010003308">
    <property type="protein sequence ID" value="MCD9641231.1"/>
    <property type="molecule type" value="Genomic_DNA"/>
</dbReference>
<evidence type="ECO:0000256" key="1">
    <source>
        <dbReference type="SAM" id="MobiDB-lite"/>
    </source>
</evidence>
<name>A0ABS8V2B4_DATST</name>